<dbReference type="PANTHER" id="PTHR33169:SF14">
    <property type="entry name" value="TRANSCRIPTIONAL REGULATOR RV3488"/>
    <property type="match status" value="1"/>
</dbReference>
<sequence length="106" mass="12462">MAKTTQLLKGIMEGVILKVISKEETYGYEIYKKLQDYGFEEFAEGSLYPLLLRLEKNKLIKSEKKQSPFGPDRKYYSLTDTGQKEMEEFIEAWDIINGNIQKVWKK</sequence>
<gene>
    <name evidence="2" type="ORF">I6U51_21595</name>
</gene>
<dbReference type="InterPro" id="IPR036390">
    <property type="entry name" value="WH_DNA-bd_sf"/>
</dbReference>
<evidence type="ECO:0000313" key="3">
    <source>
        <dbReference type="Proteomes" id="UP000622687"/>
    </source>
</evidence>
<reference evidence="2" key="1">
    <citation type="submission" date="2020-12" db="EMBL/GenBank/DDBJ databases">
        <title>Clostridium thailandense sp. nov., a novel acetogenic bacterium isolated from peat land soil in Thailand.</title>
        <authorList>
            <person name="Chaikitkaew S."/>
            <person name="Birkeland N.K."/>
        </authorList>
    </citation>
    <scope>NUCLEOTIDE SEQUENCE</scope>
    <source>
        <strain evidence="2">DSM 17425</strain>
    </source>
</reference>
<dbReference type="InterPro" id="IPR052509">
    <property type="entry name" value="Metal_resp_DNA-bind_regulator"/>
</dbReference>
<comment type="caution">
    <text evidence="2">The sequence shown here is derived from an EMBL/GenBank/DDBJ whole genome shotgun (WGS) entry which is preliminary data.</text>
</comment>
<dbReference type="Pfam" id="PF03551">
    <property type="entry name" value="PadR"/>
    <property type="match status" value="1"/>
</dbReference>
<dbReference type="PANTHER" id="PTHR33169">
    <property type="entry name" value="PADR-FAMILY TRANSCRIPTIONAL REGULATOR"/>
    <property type="match status" value="1"/>
</dbReference>
<dbReference type="AlphaFoldDB" id="A0A934I1U0"/>
<name>A0A934I1U0_9CLOT</name>
<evidence type="ECO:0000313" key="2">
    <source>
        <dbReference type="EMBL" id="MBI6875272.1"/>
    </source>
</evidence>
<accession>A0A934I1U0</accession>
<dbReference type="SUPFAM" id="SSF46785">
    <property type="entry name" value="Winged helix' DNA-binding domain"/>
    <property type="match status" value="1"/>
</dbReference>
<keyword evidence="3" id="KW-1185">Reference proteome</keyword>
<dbReference type="InterPro" id="IPR005149">
    <property type="entry name" value="Tscrpt_reg_PadR_N"/>
</dbReference>
<evidence type="ECO:0000259" key="1">
    <source>
        <dbReference type="Pfam" id="PF03551"/>
    </source>
</evidence>
<proteinExistence type="predicted"/>
<dbReference type="Proteomes" id="UP000622687">
    <property type="component" value="Unassembled WGS sequence"/>
</dbReference>
<dbReference type="EMBL" id="JAEEGB010000040">
    <property type="protein sequence ID" value="MBI6875272.1"/>
    <property type="molecule type" value="Genomic_DNA"/>
</dbReference>
<organism evidence="2 3">
    <name type="scientific">Clostridium aciditolerans</name>
    <dbReference type="NCBI Taxonomy" id="339861"/>
    <lineage>
        <taxon>Bacteria</taxon>
        <taxon>Bacillati</taxon>
        <taxon>Bacillota</taxon>
        <taxon>Clostridia</taxon>
        <taxon>Eubacteriales</taxon>
        <taxon>Clostridiaceae</taxon>
        <taxon>Clostridium</taxon>
    </lineage>
</organism>
<protein>
    <submittedName>
        <fullName evidence="2">Helix-turn-helix transcriptional regulator</fullName>
    </submittedName>
</protein>
<dbReference type="RefSeq" id="WP_211144629.1">
    <property type="nucleotide sequence ID" value="NZ_JAEEGB010000040.1"/>
</dbReference>
<feature type="domain" description="Transcription regulator PadR N-terminal" evidence="1">
    <location>
        <begin position="16"/>
        <end position="88"/>
    </location>
</feature>
<dbReference type="InterPro" id="IPR036388">
    <property type="entry name" value="WH-like_DNA-bd_sf"/>
</dbReference>
<dbReference type="Gene3D" id="1.10.10.10">
    <property type="entry name" value="Winged helix-like DNA-binding domain superfamily/Winged helix DNA-binding domain"/>
    <property type="match status" value="1"/>
</dbReference>